<dbReference type="GO" id="GO:0003700">
    <property type="term" value="F:DNA-binding transcription factor activity"/>
    <property type="evidence" value="ECO:0007669"/>
    <property type="project" value="InterPro"/>
</dbReference>
<dbReference type="Pfam" id="PF20240">
    <property type="entry name" value="DUF6597"/>
    <property type="match status" value="1"/>
</dbReference>
<dbReference type="GO" id="GO:0043565">
    <property type="term" value="F:sequence-specific DNA binding"/>
    <property type="evidence" value="ECO:0007669"/>
    <property type="project" value="InterPro"/>
</dbReference>
<keyword evidence="3" id="KW-1185">Reference proteome</keyword>
<name>A0A1I5X9M7_9BACT</name>
<dbReference type="EMBL" id="FOXQ01000008">
    <property type="protein sequence ID" value="SFQ28672.1"/>
    <property type="molecule type" value="Genomic_DNA"/>
</dbReference>
<dbReference type="OrthoDB" id="323290at2"/>
<gene>
    <name evidence="2" type="ORF">SAMN05444277_10833</name>
</gene>
<reference evidence="2 3" key="1">
    <citation type="submission" date="2016-10" db="EMBL/GenBank/DDBJ databases">
        <authorList>
            <person name="de Groot N.N."/>
        </authorList>
    </citation>
    <scope>NUCLEOTIDE SEQUENCE [LARGE SCALE GENOMIC DNA]</scope>
    <source>
        <strain evidence="2 3">DSM 28286</strain>
    </source>
</reference>
<dbReference type="Pfam" id="PF12833">
    <property type="entry name" value="HTH_18"/>
    <property type="match status" value="1"/>
</dbReference>
<protein>
    <submittedName>
        <fullName evidence="2">Transcriptional regulator, AraC family</fullName>
    </submittedName>
</protein>
<dbReference type="STRING" id="1465490.SAMN05444277_10833"/>
<evidence type="ECO:0000313" key="2">
    <source>
        <dbReference type="EMBL" id="SFQ28672.1"/>
    </source>
</evidence>
<organism evidence="2 3">
    <name type="scientific">Parafilimonas terrae</name>
    <dbReference type="NCBI Taxonomy" id="1465490"/>
    <lineage>
        <taxon>Bacteria</taxon>
        <taxon>Pseudomonadati</taxon>
        <taxon>Bacteroidota</taxon>
        <taxon>Chitinophagia</taxon>
        <taxon>Chitinophagales</taxon>
        <taxon>Chitinophagaceae</taxon>
        <taxon>Parafilimonas</taxon>
    </lineage>
</organism>
<feature type="domain" description="HTH araC/xylS-type" evidence="1">
    <location>
        <begin position="162"/>
        <end position="264"/>
    </location>
</feature>
<dbReference type="Gene3D" id="1.10.10.60">
    <property type="entry name" value="Homeodomain-like"/>
    <property type="match status" value="1"/>
</dbReference>
<dbReference type="RefSeq" id="WP_090659282.1">
    <property type="nucleotide sequence ID" value="NZ_FOXQ01000008.1"/>
</dbReference>
<dbReference type="AlphaFoldDB" id="A0A1I5X9M7"/>
<proteinExistence type="predicted"/>
<dbReference type="PROSITE" id="PS01124">
    <property type="entry name" value="HTH_ARAC_FAMILY_2"/>
    <property type="match status" value="1"/>
</dbReference>
<evidence type="ECO:0000259" key="1">
    <source>
        <dbReference type="PROSITE" id="PS01124"/>
    </source>
</evidence>
<evidence type="ECO:0000313" key="3">
    <source>
        <dbReference type="Proteomes" id="UP000199031"/>
    </source>
</evidence>
<sequence>MQIQFHHIEPHFLLKSYIEKMWFFKSSGKMPADDMKLVVPNGNIKLTLSYQNGVVAAINDKIFASKEHDITLTGLIDVPVILDVDKDITTETIGIELNPKGAYRFFHFKLNDIQNKIYSLGDVLGNTGSRLTEQISNTALIQEKIILLQQFLLKQLSLSNDDLIFEYCIEKIAASKGSITVKELERKTGYSSRWLNLKFNEKLGISPKNLCSIIRFKQYYQVYINSKEKPFSRNDFYNAYYDQSHFIKDFKRFTGLAPTKFEKQTNDFGKSYYRE</sequence>
<dbReference type="InterPro" id="IPR018060">
    <property type="entry name" value="HTH_AraC"/>
</dbReference>
<dbReference type="InterPro" id="IPR046532">
    <property type="entry name" value="DUF6597"/>
</dbReference>
<accession>A0A1I5X9M7</accession>
<dbReference type="Proteomes" id="UP000199031">
    <property type="component" value="Unassembled WGS sequence"/>
</dbReference>